<reference evidence="4 5" key="1">
    <citation type="submission" date="2020-05" db="EMBL/GenBank/DDBJ databases">
        <title>Azospirillum oleiclasticum sp. nov, a nitrogen-fixing and heavy crude oil-emulsifying bacterium isolated from the crude oil of Yumen Oilfield.</title>
        <authorList>
            <person name="Wu D."/>
            <person name="Cai M."/>
            <person name="Zhang X."/>
        </authorList>
    </citation>
    <scope>NUCLEOTIDE SEQUENCE [LARGE SCALE GENOMIC DNA]</scope>
    <source>
        <strain evidence="4 5">ROY-1-1-2</strain>
    </source>
</reference>
<name>A0ABX2TAY7_9PROT</name>
<dbReference type="CDD" id="cd04301">
    <property type="entry name" value="NAT_SF"/>
    <property type="match status" value="1"/>
</dbReference>
<dbReference type="SMART" id="SM00347">
    <property type="entry name" value="HTH_MARR"/>
    <property type="match status" value="1"/>
</dbReference>
<evidence type="ECO:0000313" key="5">
    <source>
        <dbReference type="Proteomes" id="UP000584642"/>
    </source>
</evidence>
<dbReference type="Proteomes" id="UP000584642">
    <property type="component" value="Unassembled WGS sequence"/>
</dbReference>
<dbReference type="SUPFAM" id="SSF55729">
    <property type="entry name" value="Acyl-CoA N-acyltransferases (Nat)"/>
    <property type="match status" value="1"/>
</dbReference>
<dbReference type="InterPro" id="IPR036390">
    <property type="entry name" value="WH_DNA-bd_sf"/>
</dbReference>
<dbReference type="EMBL" id="JABFDB010000011">
    <property type="protein sequence ID" value="NYZ21346.1"/>
    <property type="molecule type" value="Genomic_DNA"/>
</dbReference>
<proteinExistence type="predicted"/>
<dbReference type="PANTHER" id="PTHR13947">
    <property type="entry name" value="GNAT FAMILY N-ACETYLTRANSFERASE"/>
    <property type="match status" value="1"/>
</dbReference>
<dbReference type="InterPro" id="IPR000182">
    <property type="entry name" value="GNAT_dom"/>
</dbReference>
<dbReference type="Pfam" id="PF00583">
    <property type="entry name" value="Acetyltransf_1"/>
    <property type="match status" value="1"/>
</dbReference>
<dbReference type="RefSeq" id="WP_180283109.1">
    <property type="nucleotide sequence ID" value="NZ_JABFDB010000011.1"/>
</dbReference>
<evidence type="ECO:0000313" key="4">
    <source>
        <dbReference type="EMBL" id="NYZ21346.1"/>
    </source>
</evidence>
<organism evidence="4 5">
    <name type="scientific">Azospirillum oleiclasticum</name>
    <dbReference type="NCBI Taxonomy" id="2735135"/>
    <lineage>
        <taxon>Bacteria</taxon>
        <taxon>Pseudomonadati</taxon>
        <taxon>Pseudomonadota</taxon>
        <taxon>Alphaproteobacteria</taxon>
        <taxon>Rhodospirillales</taxon>
        <taxon>Azospirillaceae</taxon>
        <taxon>Azospirillum</taxon>
    </lineage>
</organism>
<dbReference type="InterPro" id="IPR000835">
    <property type="entry name" value="HTH_MarR-typ"/>
</dbReference>
<dbReference type="SUPFAM" id="SSF46785">
    <property type="entry name" value="Winged helix' DNA-binding domain"/>
    <property type="match status" value="1"/>
</dbReference>
<evidence type="ECO:0000259" key="3">
    <source>
        <dbReference type="PROSITE" id="PS51186"/>
    </source>
</evidence>
<evidence type="ECO:0000259" key="2">
    <source>
        <dbReference type="PROSITE" id="PS50995"/>
    </source>
</evidence>
<dbReference type="Gene3D" id="1.10.10.10">
    <property type="entry name" value="Winged helix-like DNA-binding domain superfamily/Winged helix DNA-binding domain"/>
    <property type="match status" value="1"/>
</dbReference>
<gene>
    <name evidence="4" type="ORF">HND93_16645</name>
</gene>
<dbReference type="PROSITE" id="PS50995">
    <property type="entry name" value="HTH_MARR_2"/>
    <property type="match status" value="1"/>
</dbReference>
<dbReference type="Gene3D" id="3.40.630.30">
    <property type="match status" value="1"/>
</dbReference>
<keyword evidence="5" id="KW-1185">Reference proteome</keyword>
<comment type="caution">
    <text evidence="4">The sequence shown here is derived from an EMBL/GenBank/DDBJ whole genome shotgun (WGS) entry which is preliminary data.</text>
</comment>
<evidence type="ECO:0000256" key="1">
    <source>
        <dbReference type="ARBA" id="ARBA00022679"/>
    </source>
</evidence>
<dbReference type="Pfam" id="PF01047">
    <property type="entry name" value="MarR"/>
    <property type="match status" value="1"/>
</dbReference>
<protein>
    <submittedName>
        <fullName evidence="4">MarR family transcriptional regulator</fullName>
    </submittedName>
</protein>
<sequence length="311" mass="34513">MRDTERDESIAAVRSFNRFYTRRIGVLRDGLLNSDFSLTEARVLYELAHAEGVTAAGIARELGLDPGYLSRILRTFERGGMVSRMPSPSDARQSILALTTEGRKAYAALDARSQADVAAMVDALPPDGRRRLTAAMRTVEAVLEGRGDGPRPILLRPNRPGDIGWIIHRHAVLYTGEYGWNAGFETLVAEIAAQFLAKFDPAREMCLIAELGDVLAGSVMVVRDSDEVARLRLLLVEPEARGHGIGRRLVEECVRFARGAGYRKLTLWTNNVLTAARRIYETAGFRLVSEEPHDRFGPPMVGQTWDLDLRP</sequence>
<dbReference type="InterPro" id="IPR036388">
    <property type="entry name" value="WH-like_DNA-bd_sf"/>
</dbReference>
<dbReference type="PANTHER" id="PTHR13947:SF37">
    <property type="entry name" value="LD18367P"/>
    <property type="match status" value="1"/>
</dbReference>
<feature type="domain" description="HTH marR-type" evidence="2">
    <location>
        <begin position="1"/>
        <end position="141"/>
    </location>
</feature>
<accession>A0ABX2TAY7</accession>
<dbReference type="PROSITE" id="PS51186">
    <property type="entry name" value="GNAT"/>
    <property type="match status" value="1"/>
</dbReference>
<feature type="domain" description="N-acetyltransferase" evidence="3">
    <location>
        <begin position="153"/>
        <end position="310"/>
    </location>
</feature>
<dbReference type="InterPro" id="IPR016181">
    <property type="entry name" value="Acyl_CoA_acyltransferase"/>
</dbReference>
<keyword evidence="1" id="KW-0808">Transferase</keyword>
<dbReference type="InterPro" id="IPR050769">
    <property type="entry name" value="NAT_camello-type"/>
</dbReference>